<dbReference type="Proteomes" id="UP000180246">
    <property type="component" value="Unassembled WGS sequence"/>
</dbReference>
<dbReference type="AlphaFoldDB" id="A0A1S2NGE4"/>
<keyword evidence="1" id="KW-0449">Lipoprotein</keyword>
<name>A0A1S2NGE4_9BURK</name>
<evidence type="ECO:0000313" key="2">
    <source>
        <dbReference type="Proteomes" id="UP000180246"/>
    </source>
</evidence>
<proteinExistence type="predicted"/>
<evidence type="ECO:0000313" key="1">
    <source>
        <dbReference type="EMBL" id="OIJ44108.1"/>
    </source>
</evidence>
<dbReference type="EMBL" id="JRYB01000001">
    <property type="protein sequence ID" value="OIJ44108.1"/>
    <property type="molecule type" value="Genomic_DNA"/>
</dbReference>
<reference evidence="1 2" key="1">
    <citation type="submission" date="2014-10" db="EMBL/GenBank/DDBJ databases">
        <authorList>
            <person name="Seo M.-J."/>
            <person name="Seok Y.J."/>
            <person name="Cha I.-T."/>
        </authorList>
    </citation>
    <scope>NUCLEOTIDE SEQUENCE [LARGE SCALE GENOMIC DNA]</scope>
    <source>
        <strain evidence="1 2">NEU</strain>
    </source>
</reference>
<comment type="caution">
    <text evidence="1">The sequence shown here is derived from an EMBL/GenBank/DDBJ whole genome shotgun (WGS) entry which is preliminary data.</text>
</comment>
<organism evidence="1 2">
    <name type="scientific">Massilia timonae</name>
    <dbReference type="NCBI Taxonomy" id="47229"/>
    <lineage>
        <taxon>Bacteria</taxon>
        <taxon>Pseudomonadati</taxon>
        <taxon>Pseudomonadota</taxon>
        <taxon>Betaproteobacteria</taxon>
        <taxon>Burkholderiales</taxon>
        <taxon>Oxalobacteraceae</taxon>
        <taxon>Telluria group</taxon>
        <taxon>Massilia</taxon>
    </lineage>
</organism>
<protein>
    <submittedName>
        <fullName evidence="1">Putative lipoprotein</fullName>
    </submittedName>
</protein>
<dbReference type="PROSITE" id="PS51257">
    <property type="entry name" value="PROKAR_LIPOPROTEIN"/>
    <property type="match status" value="1"/>
</dbReference>
<gene>
    <name evidence="1" type="ORF">LO55_4891</name>
</gene>
<accession>A0A1S2NGE4</accession>
<sequence>MQNVIKGTRMPAIVRTSAAIGLALLAAACSTPQEKAARAQADMAQLMSIYGPACSQLGYSANTDPWRECVLHLGTREELQRVGTGVGAYGAWGPRYRGGYWGPYW</sequence>
<dbReference type="RefSeq" id="WP_071363416.1">
    <property type="nucleotide sequence ID" value="NZ_DALZDZ010000021.1"/>
</dbReference>